<feature type="region of interest" description="Disordered" evidence="1">
    <location>
        <begin position="90"/>
        <end position="128"/>
    </location>
</feature>
<reference evidence="2 3" key="1">
    <citation type="submission" date="2018-07" db="EMBL/GenBank/DDBJ databases">
        <title>Genomic Encyclopedia of Type Strains, Phase IV (KMG-IV): sequencing the most valuable type-strain genomes for metagenomic binning, comparative biology and taxonomic classification.</title>
        <authorList>
            <person name="Goeker M."/>
        </authorList>
    </citation>
    <scope>NUCLEOTIDE SEQUENCE [LARGE SCALE GENOMIC DNA]</scope>
    <source>
        <strain evidence="2 3">DSM 26407</strain>
    </source>
</reference>
<accession>A0A369CM65</accession>
<sequence>MRRRHFNTLLLGALFAGTLGGCVGVYTGPGPRYRPPPHAPAHGYRYRFDDGLIIVFDSGLGLYIVDRHPGWYWYDGHFYRRQRDRWDFSPRFDGPWHPVPHDRLPPGLRRRYRRDGDGRYRDERDRRR</sequence>
<dbReference type="AlphaFoldDB" id="A0A369CM65"/>
<proteinExistence type="predicted"/>
<protein>
    <recommendedName>
        <fullName evidence="4">Lipoprotein</fullName>
    </recommendedName>
</protein>
<dbReference type="EMBL" id="QPJY01000001">
    <property type="protein sequence ID" value="RCX32954.1"/>
    <property type="molecule type" value="Genomic_DNA"/>
</dbReference>
<evidence type="ECO:0000313" key="3">
    <source>
        <dbReference type="Proteomes" id="UP000252707"/>
    </source>
</evidence>
<dbReference type="PROSITE" id="PS51257">
    <property type="entry name" value="PROKAR_LIPOPROTEIN"/>
    <property type="match status" value="1"/>
</dbReference>
<evidence type="ECO:0000256" key="1">
    <source>
        <dbReference type="SAM" id="MobiDB-lite"/>
    </source>
</evidence>
<dbReference type="Proteomes" id="UP000252707">
    <property type="component" value="Unassembled WGS sequence"/>
</dbReference>
<evidence type="ECO:0008006" key="4">
    <source>
        <dbReference type="Google" id="ProtNLM"/>
    </source>
</evidence>
<name>A0A369CM65_9GAMM</name>
<organism evidence="2 3">
    <name type="scientific">Thioalbus denitrificans</name>
    <dbReference type="NCBI Taxonomy" id="547122"/>
    <lineage>
        <taxon>Bacteria</taxon>
        <taxon>Pseudomonadati</taxon>
        <taxon>Pseudomonadota</taxon>
        <taxon>Gammaproteobacteria</taxon>
        <taxon>Chromatiales</taxon>
        <taxon>Ectothiorhodospiraceae</taxon>
        <taxon>Thioalbus</taxon>
    </lineage>
</organism>
<dbReference type="OrthoDB" id="5735490at2"/>
<gene>
    <name evidence="2" type="ORF">DFQ59_101252</name>
</gene>
<evidence type="ECO:0000313" key="2">
    <source>
        <dbReference type="EMBL" id="RCX32954.1"/>
    </source>
</evidence>
<keyword evidence="3" id="KW-1185">Reference proteome</keyword>
<feature type="compositionally biased region" description="Basic and acidic residues" evidence="1">
    <location>
        <begin position="114"/>
        <end position="128"/>
    </location>
</feature>
<dbReference type="RefSeq" id="WP_114277849.1">
    <property type="nucleotide sequence ID" value="NZ_QPJY01000001.1"/>
</dbReference>
<comment type="caution">
    <text evidence="2">The sequence shown here is derived from an EMBL/GenBank/DDBJ whole genome shotgun (WGS) entry which is preliminary data.</text>
</comment>